<feature type="region of interest" description="Disordered" evidence="2">
    <location>
        <begin position="1"/>
        <end position="28"/>
    </location>
</feature>
<dbReference type="KEGG" id="pmrn:116948604"/>
<feature type="coiled-coil region" evidence="1">
    <location>
        <begin position="130"/>
        <end position="171"/>
    </location>
</feature>
<accession>A0AAJ7TNN2</accession>
<reference evidence="4" key="1">
    <citation type="submission" date="2025-08" db="UniProtKB">
        <authorList>
            <consortium name="RefSeq"/>
        </authorList>
    </citation>
    <scope>IDENTIFICATION</scope>
    <source>
        <tissue evidence="4">Sperm</tissue>
    </source>
</reference>
<evidence type="ECO:0000256" key="2">
    <source>
        <dbReference type="SAM" id="MobiDB-lite"/>
    </source>
</evidence>
<dbReference type="Proteomes" id="UP001318040">
    <property type="component" value="Chromosome 34"/>
</dbReference>
<keyword evidence="3" id="KW-1185">Reference proteome</keyword>
<evidence type="ECO:0000313" key="4">
    <source>
        <dbReference type="RefSeq" id="XP_032821323.1"/>
    </source>
</evidence>
<dbReference type="AlphaFoldDB" id="A0AAJ7TNN2"/>
<gene>
    <name evidence="4" type="primary">LOC116948604</name>
</gene>
<organism evidence="3 4">
    <name type="scientific">Petromyzon marinus</name>
    <name type="common">Sea lamprey</name>
    <dbReference type="NCBI Taxonomy" id="7757"/>
    <lineage>
        <taxon>Eukaryota</taxon>
        <taxon>Metazoa</taxon>
        <taxon>Chordata</taxon>
        <taxon>Craniata</taxon>
        <taxon>Vertebrata</taxon>
        <taxon>Cyclostomata</taxon>
        <taxon>Hyperoartia</taxon>
        <taxon>Petromyzontiformes</taxon>
        <taxon>Petromyzontidae</taxon>
        <taxon>Petromyzon</taxon>
    </lineage>
</organism>
<feature type="compositionally biased region" description="Basic and acidic residues" evidence="2">
    <location>
        <begin position="8"/>
        <end position="25"/>
    </location>
</feature>
<keyword evidence="1" id="KW-0175">Coiled coil</keyword>
<sequence length="215" mass="24066">MAAEGEAAESRRDGDEEEGTNRSFDETAAMVSALKKKVHEEEEAIQELQPDIKKLGDLLSLKKVERDKVVAVWAQLQQVDSVLDTESAHVVEEAERKLRMLDGGETSSHREVEASRRELSHLELGLQKEVARLRDQRRARAEELEALEEQVEALRAEARSAEAQFNHVQSELGSRWKQRQPSLGLALTRAEADRHLDAHVRASGLLSDIAAIHSP</sequence>
<dbReference type="RefSeq" id="XP_032821323.1">
    <property type="nucleotide sequence ID" value="XM_032965432.1"/>
</dbReference>
<evidence type="ECO:0000256" key="1">
    <source>
        <dbReference type="SAM" id="Coils"/>
    </source>
</evidence>
<evidence type="ECO:0000313" key="3">
    <source>
        <dbReference type="Proteomes" id="UP001318040"/>
    </source>
</evidence>
<proteinExistence type="predicted"/>
<protein>
    <submittedName>
        <fullName evidence="4">Adventurous-gliding motility protein Z-like isoform X1</fullName>
    </submittedName>
</protein>
<name>A0AAJ7TNN2_PETMA</name>